<dbReference type="Proteomes" id="UP000472272">
    <property type="component" value="Chromosome 11"/>
</dbReference>
<keyword evidence="5" id="KW-0433">Leucine-rich repeat</keyword>
<evidence type="ECO:0000256" key="7">
    <source>
        <dbReference type="ARBA" id="ARBA00022729"/>
    </source>
</evidence>
<feature type="domain" description="LRRCT" evidence="17">
    <location>
        <begin position="577"/>
        <end position="626"/>
    </location>
</feature>
<keyword evidence="11 15" id="KW-0472">Membrane</keyword>
<comment type="subcellular location">
    <subcellularLocation>
        <location evidence="1">Cell membrane</location>
        <topology evidence="1">Single-pass type I membrane protein</topology>
    </subcellularLocation>
</comment>
<dbReference type="InterPro" id="IPR003591">
    <property type="entry name" value="Leu-rich_rpt_typical-subtyp"/>
</dbReference>
<evidence type="ECO:0000256" key="2">
    <source>
        <dbReference type="ARBA" id="ARBA00009634"/>
    </source>
</evidence>
<dbReference type="PANTHER" id="PTHR24365:SF521">
    <property type="entry name" value="TOLL-LIKE RECEPTOR 4"/>
    <property type="match status" value="1"/>
</dbReference>
<dbReference type="GO" id="GO:0072686">
    <property type="term" value="C:mitotic spindle"/>
    <property type="evidence" value="ECO:0007669"/>
    <property type="project" value="Ensembl"/>
</dbReference>
<evidence type="ECO:0000256" key="5">
    <source>
        <dbReference type="ARBA" id="ARBA00022614"/>
    </source>
</evidence>
<dbReference type="GO" id="GO:0005886">
    <property type="term" value="C:plasma membrane"/>
    <property type="evidence" value="ECO:0007669"/>
    <property type="project" value="UniProtKB-SubCell"/>
</dbReference>
<dbReference type="InterPro" id="IPR000483">
    <property type="entry name" value="Cys-rich_flank_reg_C"/>
</dbReference>
<keyword evidence="14" id="KW-0395">Inflammatory response</keyword>
<dbReference type="GO" id="GO:0031666">
    <property type="term" value="P:positive regulation of lipopolysaccharide-mediated signaling pathway"/>
    <property type="evidence" value="ECO:0007669"/>
    <property type="project" value="Ensembl"/>
</dbReference>
<dbReference type="GO" id="GO:0005654">
    <property type="term" value="C:nucleoplasm"/>
    <property type="evidence" value="ECO:0007669"/>
    <property type="project" value="Ensembl"/>
</dbReference>
<dbReference type="GO" id="GO:0002755">
    <property type="term" value="P:MyD88-dependent toll-like receptor signaling pathway"/>
    <property type="evidence" value="ECO:0007669"/>
    <property type="project" value="TreeGrafter"/>
</dbReference>
<keyword evidence="3" id="KW-1003">Cell membrane</keyword>
<dbReference type="GO" id="GO:0001530">
    <property type="term" value="F:lipopolysaccharide binding"/>
    <property type="evidence" value="ECO:0007669"/>
    <property type="project" value="TreeGrafter"/>
</dbReference>
<organism evidence="18 19">
    <name type="scientific">Podarcis muralis</name>
    <name type="common">Wall lizard</name>
    <name type="synonym">Lacerta muralis</name>
    <dbReference type="NCBI Taxonomy" id="64176"/>
    <lineage>
        <taxon>Eukaryota</taxon>
        <taxon>Metazoa</taxon>
        <taxon>Chordata</taxon>
        <taxon>Craniata</taxon>
        <taxon>Vertebrata</taxon>
        <taxon>Euteleostomi</taxon>
        <taxon>Lepidosauria</taxon>
        <taxon>Squamata</taxon>
        <taxon>Bifurcata</taxon>
        <taxon>Unidentata</taxon>
        <taxon>Episquamata</taxon>
        <taxon>Laterata</taxon>
        <taxon>Lacertibaenia</taxon>
        <taxon>Lacertidae</taxon>
        <taxon>Podarcis</taxon>
    </lineage>
</organism>
<keyword evidence="4" id="KW-0399">Innate immunity</keyword>
<dbReference type="GO" id="GO:0034142">
    <property type="term" value="P:toll-like receptor 4 signaling pathway"/>
    <property type="evidence" value="ECO:0007669"/>
    <property type="project" value="TreeGrafter"/>
</dbReference>
<dbReference type="GO" id="GO:0050829">
    <property type="term" value="P:defense response to Gram-negative bacterium"/>
    <property type="evidence" value="ECO:0007669"/>
    <property type="project" value="TreeGrafter"/>
</dbReference>
<evidence type="ECO:0000256" key="10">
    <source>
        <dbReference type="ARBA" id="ARBA00022989"/>
    </source>
</evidence>
<dbReference type="AlphaFoldDB" id="A0A670JNI1"/>
<evidence type="ECO:0000256" key="4">
    <source>
        <dbReference type="ARBA" id="ARBA00022588"/>
    </source>
</evidence>
<dbReference type="SMART" id="SM00369">
    <property type="entry name" value="LRR_TYP"/>
    <property type="match status" value="11"/>
</dbReference>
<dbReference type="GeneTree" id="ENSGT00940000161183"/>
<sequence>MAWCTFCWVLMGLLDVSCEVTKPADMMCTELIANRSYSCEDLGLKEIPEQLPNITQVLDFSFNFLYSLQQSTLSKLKDLVYLDLTRCQINWVYEDAFGNNAHLETIILTGNNLLFLADRAFSGPHSLKHLDLTQTGLSSLSSIPMQGLGNLETLILKDNYIQSLELPSHFPTRNLKYLDFQMNIIQRISAEDIRVLKRVSNLTLILADNDIMHIETKAFSSIFFYTLDFGRCVNVSVILEGLQDASTVALRLGNSLDRDALPITPTMLQGICNISVDYLYLPYRHFLYFSADTFQCLAKLQKLDMAHTDIGELPTGLVQLNFLRELNLDKNKFEHLCNIRASAFPNLTHISLRGNLKGLDLGSGCLGSLSKLQHLDFSRSQIESADCCSKPLRGLSSLQHLNLSYNSKLRFHNAAFNETINLKVLDLTSTQILINASQGPFCNLHFLQILNLSYSKIDLNIPHILQGLENLIVLKLNGNNFESKTILEDNLFQQAPNLEVLTLSSCKLSAIQTKAFSSLKKLKHMDLSHNNLIAFSSDAFSSLRNIYLNFANNRIHIIPRDMLTNLSGQSVINLSYNPLECTCSNIGLLTWYKQNIDKIEDSEETVCSEPKSLAGSKLLSINLSCGFSTAQVVLIAFVTIAVIVVTFILIIRFLRRNYQQL</sequence>
<comment type="similarity">
    <text evidence="2">Belongs to the Toll-like receptor family.</text>
</comment>
<dbReference type="GO" id="GO:0001875">
    <property type="term" value="F:lipopolysaccharide immune receptor activity"/>
    <property type="evidence" value="ECO:0007669"/>
    <property type="project" value="Ensembl"/>
</dbReference>
<evidence type="ECO:0000256" key="16">
    <source>
        <dbReference type="SAM" id="SignalP"/>
    </source>
</evidence>
<gene>
    <name evidence="18" type="primary">CD180</name>
</gene>
<dbReference type="GO" id="GO:0032497">
    <property type="term" value="P:detection of lipopolysaccharide"/>
    <property type="evidence" value="ECO:0007669"/>
    <property type="project" value="TreeGrafter"/>
</dbReference>
<evidence type="ECO:0000256" key="13">
    <source>
        <dbReference type="ARBA" id="ARBA00023180"/>
    </source>
</evidence>
<dbReference type="GO" id="GO:0005730">
    <property type="term" value="C:nucleolus"/>
    <property type="evidence" value="ECO:0007669"/>
    <property type="project" value="Ensembl"/>
</dbReference>
<evidence type="ECO:0000313" key="18">
    <source>
        <dbReference type="Ensembl" id="ENSPMRP00000025044.1"/>
    </source>
</evidence>
<dbReference type="GeneID" id="114606723"/>
<dbReference type="KEGG" id="pmua:114606723"/>
<dbReference type="InterPro" id="IPR032675">
    <property type="entry name" value="LRR_dom_sf"/>
</dbReference>
<evidence type="ECO:0000259" key="17">
    <source>
        <dbReference type="SMART" id="SM00082"/>
    </source>
</evidence>
<dbReference type="OrthoDB" id="676979at2759"/>
<keyword evidence="9" id="KW-0391">Immunity</keyword>
<evidence type="ECO:0000256" key="1">
    <source>
        <dbReference type="ARBA" id="ARBA00004251"/>
    </source>
</evidence>
<keyword evidence="12" id="KW-0675">Receptor</keyword>
<evidence type="ECO:0000313" key="19">
    <source>
        <dbReference type="Proteomes" id="UP000472272"/>
    </source>
</evidence>
<keyword evidence="10 15" id="KW-1133">Transmembrane helix</keyword>
<dbReference type="SMART" id="SM00082">
    <property type="entry name" value="LRRCT"/>
    <property type="match status" value="1"/>
</dbReference>
<dbReference type="SUPFAM" id="SSF52058">
    <property type="entry name" value="L domain-like"/>
    <property type="match status" value="2"/>
</dbReference>
<name>A0A670JNI1_PODMU</name>
<evidence type="ECO:0000256" key="15">
    <source>
        <dbReference type="SAM" id="Phobius"/>
    </source>
</evidence>
<proteinExistence type="inferred from homology"/>
<feature type="chain" id="PRO_5025652843" evidence="16">
    <location>
        <begin position="19"/>
        <end position="661"/>
    </location>
</feature>
<keyword evidence="8" id="KW-0677">Repeat</keyword>
<dbReference type="Gene3D" id="3.80.10.10">
    <property type="entry name" value="Ribonuclease Inhibitor"/>
    <property type="match status" value="1"/>
</dbReference>
<keyword evidence="19" id="KW-1185">Reference proteome</keyword>
<keyword evidence="7 16" id="KW-0732">Signal</keyword>
<keyword evidence="13" id="KW-0325">Glycoprotein</keyword>
<reference evidence="18" key="2">
    <citation type="submission" date="2025-08" db="UniProtKB">
        <authorList>
            <consortium name="Ensembl"/>
        </authorList>
    </citation>
    <scope>IDENTIFICATION</scope>
</reference>
<keyword evidence="6 15" id="KW-0812">Transmembrane</keyword>
<dbReference type="RefSeq" id="XP_028605071.1">
    <property type="nucleotide sequence ID" value="XM_028749238.1"/>
</dbReference>
<feature type="transmembrane region" description="Helical" evidence="15">
    <location>
        <begin position="632"/>
        <end position="654"/>
    </location>
</feature>
<evidence type="ECO:0000256" key="3">
    <source>
        <dbReference type="ARBA" id="ARBA00022475"/>
    </source>
</evidence>
<accession>A0A670JNI1</accession>
<dbReference type="PANTHER" id="PTHR24365">
    <property type="entry name" value="TOLL-LIKE RECEPTOR"/>
    <property type="match status" value="1"/>
</dbReference>
<evidence type="ECO:0000256" key="12">
    <source>
        <dbReference type="ARBA" id="ARBA00023170"/>
    </source>
</evidence>
<dbReference type="Ensembl" id="ENSPMRT00000026575.1">
    <property type="protein sequence ID" value="ENSPMRP00000025044.1"/>
    <property type="gene ID" value="ENSPMRG00000016191.1"/>
</dbReference>
<dbReference type="InterPro" id="IPR001611">
    <property type="entry name" value="Leu-rich_rpt"/>
</dbReference>
<dbReference type="CTD" id="4064"/>
<feature type="signal peptide" evidence="16">
    <location>
        <begin position="1"/>
        <end position="18"/>
    </location>
</feature>
<evidence type="ECO:0000256" key="14">
    <source>
        <dbReference type="ARBA" id="ARBA00023198"/>
    </source>
</evidence>
<dbReference type="GO" id="GO:0045087">
    <property type="term" value="P:innate immune response"/>
    <property type="evidence" value="ECO:0007669"/>
    <property type="project" value="UniProtKB-KW"/>
</dbReference>
<evidence type="ECO:0000256" key="11">
    <source>
        <dbReference type="ARBA" id="ARBA00023136"/>
    </source>
</evidence>
<dbReference type="Pfam" id="PF13855">
    <property type="entry name" value="LRR_8"/>
    <property type="match status" value="2"/>
</dbReference>
<dbReference type="GO" id="GO:0006954">
    <property type="term" value="P:inflammatory response"/>
    <property type="evidence" value="ECO:0007669"/>
    <property type="project" value="UniProtKB-KW"/>
</dbReference>
<evidence type="ECO:0000256" key="8">
    <source>
        <dbReference type="ARBA" id="ARBA00022737"/>
    </source>
</evidence>
<dbReference type="GO" id="GO:0046696">
    <property type="term" value="C:lipopolysaccharide receptor complex"/>
    <property type="evidence" value="ECO:0007669"/>
    <property type="project" value="TreeGrafter"/>
</dbReference>
<reference evidence="18 19" key="1">
    <citation type="journal article" date="2019" name="Proc. Natl. Acad. Sci. U.S.A.">
        <title>Regulatory changes in pterin and carotenoid genes underlie balanced color polymorphisms in the wall lizard.</title>
        <authorList>
            <person name="Andrade P."/>
            <person name="Pinho C."/>
            <person name="Perez I de Lanuza G."/>
            <person name="Afonso S."/>
            <person name="Brejcha J."/>
            <person name="Rubin C.J."/>
            <person name="Wallerman O."/>
            <person name="Pereira P."/>
            <person name="Sabatino S.J."/>
            <person name="Bellati A."/>
            <person name="Pellitteri-Rosa D."/>
            <person name="Bosakova Z."/>
            <person name="Bunikis I."/>
            <person name="Carretero M.A."/>
            <person name="Feiner N."/>
            <person name="Marsik P."/>
            <person name="Pauperio F."/>
            <person name="Salvi D."/>
            <person name="Soler L."/>
            <person name="While G.M."/>
            <person name="Uller T."/>
            <person name="Font E."/>
            <person name="Andersson L."/>
            <person name="Carneiro M."/>
        </authorList>
    </citation>
    <scope>NUCLEOTIDE SEQUENCE</scope>
</reference>
<dbReference type="GO" id="GO:0002322">
    <property type="term" value="P:B cell proliferation involved in immune response"/>
    <property type="evidence" value="ECO:0007669"/>
    <property type="project" value="Ensembl"/>
</dbReference>
<reference evidence="18" key="3">
    <citation type="submission" date="2025-09" db="UniProtKB">
        <authorList>
            <consortium name="Ensembl"/>
        </authorList>
    </citation>
    <scope>IDENTIFICATION</scope>
</reference>
<evidence type="ECO:0000256" key="9">
    <source>
        <dbReference type="ARBA" id="ARBA00022859"/>
    </source>
</evidence>
<dbReference type="OMA" id="FLRWKYQ"/>
<dbReference type="PROSITE" id="PS51450">
    <property type="entry name" value="LRR"/>
    <property type="match status" value="1"/>
</dbReference>
<protein>
    <submittedName>
        <fullName evidence="18">CD180 molecule</fullName>
    </submittedName>
</protein>
<evidence type="ECO:0000256" key="6">
    <source>
        <dbReference type="ARBA" id="ARBA00022692"/>
    </source>
</evidence>